<evidence type="ECO:0000259" key="1">
    <source>
        <dbReference type="PROSITE" id="PS50006"/>
    </source>
</evidence>
<accession>A0A1B4V4K1</accession>
<evidence type="ECO:0000313" key="2">
    <source>
        <dbReference type="EMBL" id="BAU48466.1"/>
    </source>
</evidence>
<dbReference type="SMART" id="SM00240">
    <property type="entry name" value="FHA"/>
    <property type="match status" value="1"/>
</dbReference>
<dbReference type="OrthoDB" id="151099at2"/>
<keyword evidence="3" id="KW-1185">Reference proteome</keyword>
<dbReference type="SUPFAM" id="SSF49879">
    <property type="entry name" value="SMAD/FHA domain"/>
    <property type="match status" value="2"/>
</dbReference>
<dbReference type="Pfam" id="PF00498">
    <property type="entry name" value="FHA"/>
    <property type="match status" value="1"/>
</dbReference>
<dbReference type="EMBL" id="AP014936">
    <property type="protein sequence ID" value="BAU48466.1"/>
    <property type="molecule type" value="Genomic_DNA"/>
</dbReference>
<name>A0A1B4V4K1_9GAMM</name>
<dbReference type="InterPro" id="IPR000253">
    <property type="entry name" value="FHA_dom"/>
</dbReference>
<dbReference type="Gene3D" id="2.60.200.20">
    <property type="match status" value="1"/>
</dbReference>
<dbReference type="KEGG" id="sva:SVA_1912"/>
<dbReference type="InterPro" id="IPR008984">
    <property type="entry name" value="SMAD_FHA_dom_sf"/>
</dbReference>
<dbReference type="Proteomes" id="UP000218899">
    <property type="component" value="Chromosome"/>
</dbReference>
<organism evidence="2 3">
    <name type="scientific">Sulfurifustis variabilis</name>
    <dbReference type="NCBI Taxonomy" id="1675686"/>
    <lineage>
        <taxon>Bacteria</taxon>
        <taxon>Pseudomonadati</taxon>
        <taxon>Pseudomonadota</taxon>
        <taxon>Gammaproteobacteria</taxon>
        <taxon>Acidiferrobacterales</taxon>
        <taxon>Acidiferrobacteraceae</taxon>
        <taxon>Sulfurifustis</taxon>
    </lineage>
</organism>
<dbReference type="PANTHER" id="PTHR23308">
    <property type="entry name" value="NUCLEAR INHIBITOR OF PROTEIN PHOSPHATASE-1"/>
    <property type="match status" value="1"/>
</dbReference>
<protein>
    <submittedName>
        <fullName evidence="2">Signal peptide protein</fullName>
    </submittedName>
</protein>
<sequence length="219" mass="23463">MAKLIIKYNDDVVDHVELRQGDMKVGRKPGCDIFLDNLAVSGEHANIFTIGEDSFIQDMNSTNGTFINNKRVTKHHLRNGDTITIGKHALVYLNEYARAAEAAPEGGDYAKTVVITPPPGPSTAATARSAATERQAALFVLNGVNSGKRIELTKTVTNLGKTGRHAGTITQTEGGYKLAGAGDAEKPKLNGRTIGDTGAKLRNGDIIEVAGTRLQFYLK</sequence>
<gene>
    <name evidence="2" type="ORF">SVA_1912</name>
</gene>
<dbReference type="PROSITE" id="PS50006">
    <property type="entry name" value="FHA_DOMAIN"/>
    <property type="match status" value="1"/>
</dbReference>
<dbReference type="InterPro" id="IPR050923">
    <property type="entry name" value="Cell_Proc_Reg/RNA_Proc"/>
</dbReference>
<feature type="domain" description="FHA" evidence="1">
    <location>
        <begin position="23"/>
        <end position="72"/>
    </location>
</feature>
<dbReference type="RefSeq" id="WP_096460971.1">
    <property type="nucleotide sequence ID" value="NZ_AP014936.1"/>
</dbReference>
<evidence type="ECO:0000313" key="3">
    <source>
        <dbReference type="Proteomes" id="UP000218899"/>
    </source>
</evidence>
<dbReference type="CDD" id="cd00060">
    <property type="entry name" value="FHA"/>
    <property type="match status" value="1"/>
</dbReference>
<dbReference type="AlphaFoldDB" id="A0A1B4V4K1"/>
<proteinExistence type="predicted"/>
<reference evidence="2 3" key="1">
    <citation type="submission" date="2015-08" db="EMBL/GenBank/DDBJ databases">
        <title>Complete genome sequence of Sulfurifustis variabilis.</title>
        <authorList>
            <person name="Miura A."/>
            <person name="Kojima H."/>
            <person name="Fukui M."/>
        </authorList>
    </citation>
    <scope>NUCLEOTIDE SEQUENCE [LARGE SCALE GENOMIC DNA]</scope>
    <source>
        <strain evidence="3">skN76</strain>
    </source>
</reference>